<sequence>MSSVCRNGCRDRVRLLARFRCHRPQQQQRRRRSSWPARDPPPAAAAATPATTPATTTTTKRATALPATTNGSLPARPSSRWPKQRAFSSLPAPEQGEPPPLALAAAASAFLIGGTLLSERRNQQNQQQQGQQQQQQQQQPKEQIRAPGGIRTNDLGPLGIGIGTGIDTGTAGSSSTTTSACEPLQRQPAKHPVSSPQAAGTQFHQPRNVMISRMRSVAGRGLHEKYKVDWNTVLGEGAYGSVHPARLALTGEKVALKKISKRYTDSSDFFMETDALLRIYDNGGHPNISGLRDMYEDYKQYYLVMDLITGGELFDHLSNDGAYSEADAARLIFEISSALAFMHGVGVIHCDIKPENLMLCSRKRRGGTIKIIDFGCAITQPVGHYDDEPQSGETNHNATAGGDGDAGNRPPGMIETGTTGYWPPERFRGQEITPAVDTWALGIILYIMLMGFHPFDIRCDRSDEEVAEAIQQNPLPPMDEAYVGHLSESAKDLIRRLMEPDPSRRMRAYELLHHPWVQGETATTEVIADSDKRLSKFQDLRYKLEASVFAVLVNQGHQDLTMSEARRRNSVSKNNSGVSIMKSAFDVFDGDGKGFITGEDIGKVVTERTGEVIQTRDANEFLKVNNNDLEVSLSNFSNLFSGMKHKHYPRGHYIFHAGDEGRSMYFLSSGKVEVQTRKGQLVAMLRSGDFFGEGSLLDDSKRRFTTAKCATPVDVVEIKREDFDRYTRSSIDTKNELKRKWRARSLVYAKNLLRLEQSVKARTLSKGDVVYHEGDKGTAMYRVDDTKGGELEVLHGDVPVHRYVEGDSFGESSLLFDKPRSSTVRCISDTCRIHEMSGEDFMAVIQSSPDSADSFRNMCRKRLFKRAVKQFSLETNRGLTDDDIVAAFHNADEDNSGYLSVEDVRRIMHRMDPEFPISEIHELMKFVDVDEDGRVDIHEFKQIFRQFEDEKA</sequence>
<dbReference type="PROSITE" id="PS00018">
    <property type="entry name" value="EF_HAND_1"/>
    <property type="match status" value="2"/>
</dbReference>
<keyword evidence="6" id="KW-0418">Kinase</keyword>
<evidence type="ECO:0000256" key="8">
    <source>
        <dbReference type="ARBA" id="ARBA00022840"/>
    </source>
</evidence>
<dbReference type="Pfam" id="PF00069">
    <property type="entry name" value="Pkinase"/>
    <property type="match status" value="1"/>
</dbReference>
<evidence type="ECO:0000256" key="2">
    <source>
        <dbReference type="ARBA" id="ARBA00022527"/>
    </source>
</evidence>
<evidence type="ECO:0000259" key="14">
    <source>
        <dbReference type="PROSITE" id="PS50042"/>
    </source>
</evidence>
<dbReference type="PROSITE" id="PS50011">
    <property type="entry name" value="PROTEIN_KINASE_DOM"/>
    <property type="match status" value="1"/>
</dbReference>
<evidence type="ECO:0000313" key="17">
    <source>
        <dbReference type="Proteomes" id="UP000291116"/>
    </source>
</evidence>
<evidence type="ECO:0000256" key="7">
    <source>
        <dbReference type="ARBA" id="ARBA00022837"/>
    </source>
</evidence>
<dbReference type="InterPro" id="IPR011992">
    <property type="entry name" value="EF-hand-dom_pair"/>
</dbReference>
<dbReference type="InterPro" id="IPR011009">
    <property type="entry name" value="Kinase-like_dom_sf"/>
</dbReference>
<dbReference type="OrthoDB" id="40902at2759"/>
<dbReference type="GO" id="GO:0005524">
    <property type="term" value="F:ATP binding"/>
    <property type="evidence" value="ECO:0007669"/>
    <property type="project" value="UniProtKB-UniRule"/>
</dbReference>
<dbReference type="CDD" id="cd00038">
    <property type="entry name" value="CAP_ED"/>
    <property type="match status" value="2"/>
</dbReference>
<dbReference type="Proteomes" id="UP000291116">
    <property type="component" value="Unassembled WGS sequence"/>
</dbReference>
<dbReference type="PROSITE" id="PS50222">
    <property type="entry name" value="EF_HAND_2"/>
    <property type="match status" value="3"/>
</dbReference>
<keyword evidence="3" id="KW-0140">cGMP</keyword>
<feature type="domain" description="Cyclic nucleotide-binding" evidence="14">
    <location>
        <begin position="752"/>
        <end position="850"/>
    </location>
</feature>
<evidence type="ECO:0000259" key="15">
    <source>
        <dbReference type="PROSITE" id="PS50222"/>
    </source>
</evidence>
<comment type="cofactor">
    <cofactor evidence="1">
        <name>Mg(2+)</name>
        <dbReference type="ChEBI" id="CHEBI:18420"/>
    </cofactor>
</comment>
<dbReference type="InterPro" id="IPR002048">
    <property type="entry name" value="EF_hand_dom"/>
</dbReference>
<feature type="compositionally biased region" description="Low complexity" evidence="12">
    <location>
        <begin position="44"/>
        <end position="69"/>
    </location>
</feature>
<dbReference type="Gene3D" id="1.10.238.10">
    <property type="entry name" value="EF-hand"/>
    <property type="match status" value="2"/>
</dbReference>
<dbReference type="GO" id="GO:0005509">
    <property type="term" value="F:calcium ion binding"/>
    <property type="evidence" value="ECO:0007669"/>
    <property type="project" value="InterPro"/>
</dbReference>
<feature type="domain" description="Cyclic nucleotide-binding" evidence="14">
    <location>
        <begin position="638"/>
        <end position="744"/>
    </location>
</feature>
<dbReference type="Gene3D" id="2.60.120.10">
    <property type="entry name" value="Jelly Rolls"/>
    <property type="match status" value="2"/>
</dbReference>
<proteinExistence type="inferred from homology"/>
<evidence type="ECO:0000256" key="1">
    <source>
        <dbReference type="ARBA" id="ARBA00001946"/>
    </source>
</evidence>
<dbReference type="InterPro" id="IPR014710">
    <property type="entry name" value="RmlC-like_jellyroll"/>
</dbReference>
<dbReference type="Pfam" id="PF00027">
    <property type="entry name" value="cNMP_binding"/>
    <property type="match status" value="2"/>
</dbReference>
<dbReference type="SMART" id="SM00054">
    <property type="entry name" value="EFh"/>
    <property type="match status" value="3"/>
</dbReference>
<dbReference type="InterPro" id="IPR000595">
    <property type="entry name" value="cNMP-bd_dom"/>
</dbReference>
<keyword evidence="7" id="KW-0106">Calcium</keyword>
<dbReference type="InterPro" id="IPR017441">
    <property type="entry name" value="Protein_kinase_ATP_BS"/>
</dbReference>
<feature type="region of interest" description="Disordered" evidence="12">
    <location>
        <begin position="121"/>
        <end position="205"/>
    </location>
</feature>
<dbReference type="Pfam" id="PF13202">
    <property type="entry name" value="EF-hand_5"/>
    <property type="match status" value="1"/>
</dbReference>
<dbReference type="PROSITE" id="PS00108">
    <property type="entry name" value="PROTEIN_KINASE_ST"/>
    <property type="match status" value="1"/>
</dbReference>
<comment type="similarity">
    <text evidence="10">Belongs to the protein kinase superfamily. Ser/Thr protein kinase family. CDPK subfamily.</text>
</comment>
<evidence type="ECO:0000256" key="5">
    <source>
        <dbReference type="ARBA" id="ARBA00022741"/>
    </source>
</evidence>
<feature type="domain" description="EF-hand" evidence="15">
    <location>
        <begin position="576"/>
        <end position="611"/>
    </location>
</feature>
<evidence type="ECO:0000256" key="3">
    <source>
        <dbReference type="ARBA" id="ARBA00022535"/>
    </source>
</evidence>
<feature type="domain" description="EF-hand" evidence="15">
    <location>
        <begin position="915"/>
        <end position="950"/>
    </location>
</feature>
<dbReference type="Gene3D" id="1.10.510.10">
    <property type="entry name" value="Transferase(Phosphotransferase) domain 1"/>
    <property type="match status" value="1"/>
</dbReference>
<dbReference type="CDD" id="cd00051">
    <property type="entry name" value="EFh"/>
    <property type="match status" value="1"/>
</dbReference>
<dbReference type="SUPFAM" id="SSF51206">
    <property type="entry name" value="cAMP-binding domain-like"/>
    <property type="match status" value="2"/>
</dbReference>
<feature type="binding site" evidence="11">
    <location>
        <position position="257"/>
    </location>
    <ligand>
        <name>ATP</name>
        <dbReference type="ChEBI" id="CHEBI:30616"/>
    </ligand>
</feature>
<keyword evidence="17" id="KW-1185">Reference proteome</keyword>
<accession>A0A448ZGR1</accession>
<feature type="compositionally biased region" description="Low complexity" evidence="12">
    <location>
        <begin position="123"/>
        <end position="139"/>
    </location>
</feature>
<dbReference type="InterPro" id="IPR000719">
    <property type="entry name" value="Prot_kinase_dom"/>
</dbReference>
<evidence type="ECO:0000313" key="16">
    <source>
        <dbReference type="EMBL" id="VEU41222.1"/>
    </source>
</evidence>
<dbReference type="SUPFAM" id="SSF47473">
    <property type="entry name" value="EF-hand"/>
    <property type="match status" value="1"/>
</dbReference>
<evidence type="ECO:0000256" key="12">
    <source>
        <dbReference type="SAM" id="MobiDB-lite"/>
    </source>
</evidence>
<evidence type="ECO:0000256" key="9">
    <source>
        <dbReference type="ARBA" id="ARBA00022992"/>
    </source>
</evidence>
<evidence type="ECO:0000256" key="6">
    <source>
        <dbReference type="ARBA" id="ARBA00022777"/>
    </source>
</evidence>
<feature type="compositionally biased region" description="Polar residues" evidence="12">
    <location>
        <begin position="194"/>
        <end position="205"/>
    </location>
</feature>
<reference evidence="16 17" key="1">
    <citation type="submission" date="2019-01" db="EMBL/GenBank/DDBJ databases">
        <authorList>
            <person name="Ferrante I. M."/>
        </authorList>
    </citation>
    <scope>NUCLEOTIDE SEQUENCE [LARGE SCALE GENOMIC DNA]</scope>
    <source>
        <strain evidence="16 17">B856</strain>
    </source>
</reference>
<keyword evidence="4" id="KW-0808">Transferase</keyword>
<keyword evidence="9" id="KW-0142">cGMP-binding</keyword>
<dbReference type="InterPro" id="IPR018247">
    <property type="entry name" value="EF_Hand_1_Ca_BS"/>
</dbReference>
<dbReference type="Pfam" id="PF13499">
    <property type="entry name" value="EF-hand_7"/>
    <property type="match status" value="1"/>
</dbReference>
<dbReference type="InterPro" id="IPR018490">
    <property type="entry name" value="cNMP-bd_dom_sf"/>
</dbReference>
<dbReference type="SMART" id="SM00100">
    <property type="entry name" value="cNMP"/>
    <property type="match status" value="2"/>
</dbReference>
<dbReference type="AlphaFoldDB" id="A0A448ZGR1"/>
<dbReference type="EMBL" id="CAACVS010000335">
    <property type="protein sequence ID" value="VEU41222.1"/>
    <property type="molecule type" value="Genomic_DNA"/>
</dbReference>
<dbReference type="InterPro" id="IPR008271">
    <property type="entry name" value="Ser/Thr_kinase_AS"/>
</dbReference>
<dbReference type="PROSITE" id="PS00107">
    <property type="entry name" value="PROTEIN_KINASE_ATP"/>
    <property type="match status" value="1"/>
</dbReference>
<dbReference type="PANTHER" id="PTHR24349">
    <property type="entry name" value="SERINE/THREONINE-PROTEIN KINASE"/>
    <property type="match status" value="1"/>
</dbReference>
<feature type="compositionally biased region" description="Basic residues" evidence="12">
    <location>
        <begin position="20"/>
        <end position="33"/>
    </location>
</feature>
<name>A0A448ZGR1_9STRA</name>
<feature type="region of interest" description="Disordered" evidence="12">
    <location>
        <begin position="384"/>
        <end position="411"/>
    </location>
</feature>
<evidence type="ECO:0000256" key="4">
    <source>
        <dbReference type="ARBA" id="ARBA00022679"/>
    </source>
</evidence>
<keyword evidence="5 11" id="KW-0547">Nucleotide-binding</keyword>
<dbReference type="PROSITE" id="PS50042">
    <property type="entry name" value="CNMP_BINDING_3"/>
    <property type="match status" value="2"/>
</dbReference>
<feature type="domain" description="EF-hand" evidence="15">
    <location>
        <begin position="879"/>
        <end position="914"/>
    </location>
</feature>
<dbReference type="GO" id="GO:0030553">
    <property type="term" value="F:cGMP binding"/>
    <property type="evidence" value="ECO:0007669"/>
    <property type="project" value="UniProtKB-KW"/>
</dbReference>
<feature type="domain" description="Protein kinase" evidence="13">
    <location>
        <begin position="228"/>
        <end position="517"/>
    </location>
</feature>
<feature type="compositionally biased region" description="Low complexity" evidence="12">
    <location>
        <begin position="167"/>
        <end position="179"/>
    </location>
</feature>
<keyword evidence="2" id="KW-0723">Serine/threonine-protein kinase</keyword>
<feature type="region of interest" description="Disordered" evidence="12">
    <location>
        <begin position="20"/>
        <end position="100"/>
    </location>
</feature>
<organism evidence="16 17">
    <name type="scientific">Pseudo-nitzschia multistriata</name>
    <dbReference type="NCBI Taxonomy" id="183589"/>
    <lineage>
        <taxon>Eukaryota</taxon>
        <taxon>Sar</taxon>
        <taxon>Stramenopiles</taxon>
        <taxon>Ochrophyta</taxon>
        <taxon>Bacillariophyta</taxon>
        <taxon>Bacillariophyceae</taxon>
        <taxon>Bacillariophycidae</taxon>
        <taxon>Bacillariales</taxon>
        <taxon>Bacillariaceae</taxon>
        <taxon>Pseudo-nitzschia</taxon>
    </lineage>
</organism>
<dbReference type="SMART" id="SM00220">
    <property type="entry name" value="S_TKc"/>
    <property type="match status" value="1"/>
</dbReference>
<protein>
    <submittedName>
        <fullName evidence="16">Uncharacterized protein</fullName>
    </submittedName>
</protein>
<gene>
    <name evidence="16" type="ORF">PSNMU_V1.4_AUG-EV-PASAV3_0081880</name>
</gene>
<evidence type="ECO:0000256" key="11">
    <source>
        <dbReference type="PROSITE-ProRule" id="PRU10141"/>
    </source>
</evidence>
<evidence type="ECO:0000256" key="10">
    <source>
        <dbReference type="ARBA" id="ARBA00024334"/>
    </source>
</evidence>
<dbReference type="InterPro" id="IPR050205">
    <property type="entry name" value="CDPK_Ser/Thr_kinases"/>
</dbReference>
<evidence type="ECO:0000259" key="13">
    <source>
        <dbReference type="PROSITE" id="PS50011"/>
    </source>
</evidence>
<dbReference type="SUPFAM" id="SSF56112">
    <property type="entry name" value="Protein kinase-like (PK-like)"/>
    <property type="match status" value="1"/>
</dbReference>
<dbReference type="GO" id="GO:0004674">
    <property type="term" value="F:protein serine/threonine kinase activity"/>
    <property type="evidence" value="ECO:0007669"/>
    <property type="project" value="UniProtKB-KW"/>
</dbReference>
<keyword evidence="8 11" id="KW-0067">ATP-binding</keyword>